<organism evidence="1 2">
    <name type="scientific">Holotrichia oblita</name>
    <name type="common">Chafer beetle</name>
    <dbReference type="NCBI Taxonomy" id="644536"/>
    <lineage>
        <taxon>Eukaryota</taxon>
        <taxon>Metazoa</taxon>
        <taxon>Ecdysozoa</taxon>
        <taxon>Arthropoda</taxon>
        <taxon>Hexapoda</taxon>
        <taxon>Insecta</taxon>
        <taxon>Pterygota</taxon>
        <taxon>Neoptera</taxon>
        <taxon>Endopterygota</taxon>
        <taxon>Coleoptera</taxon>
        <taxon>Polyphaga</taxon>
        <taxon>Scarabaeiformia</taxon>
        <taxon>Scarabaeidae</taxon>
        <taxon>Melolonthinae</taxon>
        <taxon>Holotrichia</taxon>
    </lineage>
</organism>
<reference evidence="1" key="1">
    <citation type="submission" date="2022-04" db="EMBL/GenBank/DDBJ databases">
        <title>Chromosome-scale genome assembly of Holotrichia oblita Faldermann.</title>
        <authorList>
            <person name="Rongchong L."/>
        </authorList>
    </citation>
    <scope>NUCLEOTIDE SEQUENCE</scope>
    <source>
        <strain evidence="1">81SQS9</strain>
    </source>
</reference>
<name>A0ACB9SXU3_HOLOL</name>
<dbReference type="Proteomes" id="UP001056778">
    <property type="component" value="Chromosome 6"/>
</dbReference>
<accession>A0ACB9SXU3</accession>
<evidence type="ECO:0000313" key="2">
    <source>
        <dbReference type="Proteomes" id="UP001056778"/>
    </source>
</evidence>
<comment type="caution">
    <text evidence="1">The sequence shown here is derived from an EMBL/GenBank/DDBJ whole genome shotgun (WGS) entry which is preliminary data.</text>
</comment>
<proteinExistence type="predicted"/>
<sequence>MIVSTTESSENDDDSKSEKTIEVDVDKIKINGKTYFFQLRKGEQGNETTYKKIRNYKNEGFDEQFGVDIVVEEEIPKEKFSPFESLKSRRRDFMKSERTRHLQNVHLLDSEWKYNTNNQYLEIPDIAGELYRAMKEEYQGMRDVSTIRILFETLPDEEDILKFNLDCIRNKSEEIVVDAELLVFRYEIKHELKKSNIHITFIPTNNRHLFTNLKTPIKHDNQSNVVYKLDCKDCNKCYIGQTKQYLKKRIYNHQYTVTHNVTAETALSKHSKDRRHNFDFQNIKILKKENNYKKRLIYEMIYIKKDENAVFKVENIVQNWLNGEENLGFLLSATDSWENTVALNIGRKYHGKIQPMLILYINKQNQRVTSTANLPRPNRKHMERYLSFSKNTNTLPTHPTGCSKYVWYVSFQEMGWNNFILAPSGFMSFRCKGSCFTPIISPFTNHALLKFMYQETYTYLRKPCCVPDTMKPLTIMYIDNKQNVVIKMYEDMIVDGCGCR</sequence>
<evidence type="ECO:0000313" key="1">
    <source>
        <dbReference type="EMBL" id="KAI4459402.1"/>
    </source>
</evidence>
<keyword evidence="2" id="KW-1185">Reference proteome</keyword>
<dbReference type="EMBL" id="CM043020">
    <property type="protein sequence ID" value="KAI4459402.1"/>
    <property type="molecule type" value="Genomic_DNA"/>
</dbReference>
<gene>
    <name evidence="1" type="ORF">MML48_6g00002916</name>
</gene>
<protein>
    <submittedName>
        <fullName evidence="1">Tgf-beta family</fullName>
    </submittedName>
</protein>